<dbReference type="EMBL" id="AEIJ01000370">
    <property type="status" value="NOT_ANNOTATED_CDS"/>
    <property type="molecule type" value="Genomic_DNA"/>
</dbReference>
<dbReference type="InParanoid" id="U5H965"/>
<dbReference type="Pfam" id="PF00481">
    <property type="entry name" value="PP2C"/>
    <property type="match status" value="1"/>
</dbReference>
<organism evidence="3">
    <name type="scientific">Microbotryum lychnidis-dioicae (strain p1A1 Lamole / MvSl-1064)</name>
    <name type="common">Anther smut fungus</name>
    <dbReference type="NCBI Taxonomy" id="683840"/>
    <lineage>
        <taxon>Eukaryota</taxon>
        <taxon>Fungi</taxon>
        <taxon>Dikarya</taxon>
        <taxon>Basidiomycota</taxon>
        <taxon>Pucciniomycotina</taxon>
        <taxon>Microbotryomycetes</taxon>
        <taxon>Microbotryales</taxon>
        <taxon>Microbotryaceae</taxon>
        <taxon>Microbotryum</taxon>
    </lineage>
</organism>
<dbReference type="Gene3D" id="3.60.40.10">
    <property type="entry name" value="PPM-type phosphatase domain"/>
    <property type="match status" value="1"/>
</dbReference>
<dbReference type="PANTHER" id="PTHR13832">
    <property type="entry name" value="PROTEIN PHOSPHATASE 2C"/>
    <property type="match status" value="1"/>
</dbReference>
<evidence type="ECO:0000256" key="1">
    <source>
        <dbReference type="SAM" id="MobiDB-lite"/>
    </source>
</evidence>
<name>U5H965_USTV1</name>
<dbReference type="InterPro" id="IPR036457">
    <property type="entry name" value="PPM-type-like_dom_sf"/>
</dbReference>
<evidence type="ECO:0000313" key="3">
    <source>
        <dbReference type="EMBL" id="KDE05814.1"/>
    </source>
</evidence>
<dbReference type="SMART" id="SM00332">
    <property type="entry name" value="PP2Cc"/>
    <property type="match status" value="1"/>
</dbReference>
<gene>
    <name evidence="3" type="ORF">MVLG_03759</name>
</gene>
<feature type="region of interest" description="Disordered" evidence="1">
    <location>
        <begin position="39"/>
        <end position="64"/>
    </location>
</feature>
<reference evidence="3 5" key="3">
    <citation type="journal article" date="2015" name="BMC Genomics">
        <title>Sex and parasites: genomic and transcriptomic analysis of Microbotryum lychnidis-dioicae, the biotrophic and plant-castrating anther smut fungus.</title>
        <authorList>
            <person name="Perlin M.H."/>
            <person name="Amselem J."/>
            <person name="Fontanillas E."/>
            <person name="Toh S.S."/>
            <person name="Chen Z."/>
            <person name="Goldberg J."/>
            <person name="Duplessis S."/>
            <person name="Henrissat B."/>
            <person name="Young S."/>
            <person name="Zeng Q."/>
            <person name="Aguileta G."/>
            <person name="Petit E."/>
            <person name="Badouin H."/>
            <person name="Andrews J."/>
            <person name="Razeeq D."/>
            <person name="Gabaldon T."/>
            <person name="Quesneville H."/>
            <person name="Giraud T."/>
            <person name="Hood M.E."/>
            <person name="Schultz D.J."/>
            <person name="Cuomo C.A."/>
        </authorList>
    </citation>
    <scope>NUCLEOTIDE SEQUENCE [LARGE SCALE GENOMIC DNA]</scope>
    <source>
        <strain evidence="3">P1A1 Lamole</strain>
        <strain evidence="5">p1A1 Lamole</strain>
    </source>
</reference>
<sequence length="656" mass="70343">MIKPRLAPRLLPSTQAWLSLSSLSSLSFLSASSSSSSSHVRVVQHSPRQLQRRWLATGPTAPTPARRSTYDIALLVAGGAGISGLLIWSASQRKEKEEAMGRQGEGMRSSFTVPVISQTGAPGTKTLTRLSPAETDARLKEHEASYAVSRRANPVFRYDTTSVASNSPIEDDSCCVILERDCRIKDSIQGDLVFWGVFDGHSGWQTSRLLSSTLVSYVARELDLVFRGAPAYAAELAKLPSTTLSTPPSASASSSSSSGSSIWSLFSSAPPQPKLDLDVYDPILQTAIKNAFAAMDNQIVQAPVRLLEKAEKAGNKLSKPSPEQILGLEASEALQTLLPALSGSCALLCFLDAGRNKLHVACTGDSRAVMGTWEPAQSGGGGKWRAEVLSDDQTGRNPKEVKRMQSEHPPEEADTVITRGRVLGGLEPTRAFGDARYKWPPGTAERLAQAFHPGSVRGRPKNYHTPPYVTAVPEVVSADLSAGLPSQRRSLASFLPVSSSSEPPQPQATRFIVLATDGLYDRLNNDEIVALVGGHLSGVRGNQSRPSVMNHVNDQSIDTDLSHMHAPRQEPTRGEGDVFSFEDGNLATHLVRNALGGAKKEQVSILLSIPAPLSRRYRDDITVTVILLADPVQGGEGGAGGVYRRDTLEGPIKAKL</sequence>
<dbReference type="GO" id="GO:0004741">
    <property type="term" value="F:[pyruvate dehydrogenase (acetyl-transferring)]-phosphatase activity"/>
    <property type="evidence" value="ECO:0007669"/>
    <property type="project" value="TreeGrafter"/>
</dbReference>
<dbReference type="STRING" id="683840.U5H965"/>
<dbReference type="PROSITE" id="PS51746">
    <property type="entry name" value="PPM_2"/>
    <property type="match status" value="1"/>
</dbReference>
<dbReference type="HOGENOM" id="CLU_021928_3_0_1"/>
<dbReference type="InterPro" id="IPR001932">
    <property type="entry name" value="PPM-type_phosphatase-like_dom"/>
</dbReference>
<dbReference type="OMA" id="GEQAMAP"/>
<keyword evidence="5" id="KW-1185">Reference proteome</keyword>
<reference evidence="4" key="4">
    <citation type="submission" date="2015-06" db="UniProtKB">
        <authorList>
            <consortium name="EnsemblFungi"/>
        </authorList>
    </citation>
    <scope>IDENTIFICATION</scope>
</reference>
<proteinExistence type="predicted"/>
<accession>U5H965</accession>
<dbReference type="OrthoDB" id="420076at2759"/>
<feature type="region of interest" description="Disordered" evidence="1">
    <location>
        <begin position="391"/>
        <end position="413"/>
    </location>
</feature>
<dbReference type="AlphaFoldDB" id="U5H965"/>
<evidence type="ECO:0000313" key="4">
    <source>
        <dbReference type="EnsemblFungi" id="MVLG_03759T0"/>
    </source>
</evidence>
<reference evidence="5" key="1">
    <citation type="submission" date="2010-11" db="EMBL/GenBank/DDBJ databases">
        <title>The genome sequence of Microbotryum violaceum strain p1A1 Lamole.</title>
        <authorList>
            <person name="Cuomo C."/>
            <person name="Perlin M."/>
            <person name="Young S.K."/>
            <person name="Zeng Q."/>
            <person name="Gargeya S."/>
            <person name="Alvarado L."/>
            <person name="Berlin A."/>
            <person name="Chapman S.B."/>
            <person name="Chen Z."/>
            <person name="Freedman E."/>
            <person name="Gellesch M."/>
            <person name="Goldberg J."/>
            <person name="Griggs A."/>
            <person name="Gujja S."/>
            <person name="Heilman E."/>
            <person name="Heiman D."/>
            <person name="Howarth C."/>
            <person name="Mehta T."/>
            <person name="Neiman D."/>
            <person name="Pearson M."/>
            <person name="Roberts A."/>
            <person name="Saif S."/>
            <person name="Shea T."/>
            <person name="Shenoy N."/>
            <person name="Sisk P."/>
            <person name="Stolte C."/>
            <person name="Sykes S."/>
            <person name="White J."/>
            <person name="Yandava C."/>
            <person name="Haas B."/>
            <person name="Nusbaum C."/>
            <person name="Birren B."/>
        </authorList>
    </citation>
    <scope>NUCLEOTIDE SEQUENCE [LARGE SCALE GENOMIC DNA]</scope>
    <source>
        <strain evidence="5">p1A1 Lamole</strain>
    </source>
</reference>
<feature type="compositionally biased region" description="Basic and acidic residues" evidence="1">
    <location>
        <begin position="391"/>
        <end position="411"/>
    </location>
</feature>
<dbReference type="InterPro" id="IPR015655">
    <property type="entry name" value="PP2C"/>
</dbReference>
<dbReference type="CDD" id="cd00143">
    <property type="entry name" value="PP2Cc"/>
    <property type="match status" value="1"/>
</dbReference>
<dbReference type="Proteomes" id="UP000017200">
    <property type="component" value="Unassembled WGS sequence"/>
</dbReference>
<dbReference type="EMBL" id="GL541680">
    <property type="protein sequence ID" value="KDE05814.1"/>
    <property type="molecule type" value="Genomic_DNA"/>
</dbReference>
<reference evidence="3" key="2">
    <citation type="submission" date="2010-11" db="EMBL/GenBank/DDBJ databases">
        <authorList>
            <consortium name="The Broad Institute Genome Sequencing Platform"/>
            <person name="Earl A."/>
            <person name="Ward D."/>
            <person name="Feldgarden M."/>
            <person name="Gevers D."/>
            <person name="Butler R."/>
            <person name="Young S.K."/>
            <person name="Zeng Q."/>
            <person name="Gargeya S."/>
            <person name="Fitzgerald M."/>
            <person name="Haas B."/>
            <person name="Abouelleil A."/>
            <person name="Alvarado L."/>
            <person name="Arachchi H.M."/>
            <person name="Berlin A."/>
            <person name="Brown A."/>
            <person name="Chapman S.B."/>
            <person name="Chen Z."/>
            <person name="Dunbar C."/>
            <person name="Freedman E."/>
            <person name="Gearin G."/>
            <person name="Gellesch M."/>
            <person name="Goldberg J."/>
            <person name="Griggs A."/>
            <person name="Gujja S."/>
            <person name="Heilman E."/>
            <person name="Heiman D."/>
            <person name="Howarth C."/>
            <person name="Larson L."/>
            <person name="Lui A."/>
            <person name="MacDonald P.J.P."/>
            <person name="Mehta T."/>
            <person name="Montmayeur A."/>
            <person name="Murphy C."/>
            <person name="Neiman D."/>
            <person name="Pearson M."/>
            <person name="Priest M."/>
            <person name="Roberts A."/>
            <person name="Saif S."/>
            <person name="Shea T."/>
            <person name="Shenoy N."/>
            <person name="Sisk P."/>
            <person name="Stolte C."/>
            <person name="Sykes S."/>
            <person name="White J."/>
            <person name="Yandava C."/>
            <person name="Wortman J."/>
            <person name="Nusbaum C."/>
            <person name="Birren B."/>
        </authorList>
    </citation>
    <scope>NUCLEOTIDE SEQUENCE</scope>
    <source>
        <strain evidence="3">P1A1 Lamole</strain>
    </source>
</reference>
<dbReference type="FunCoup" id="U5H965">
    <property type="interactions" value="177"/>
</dbReference>
<evidence type="ECO:0000313" key="5">
    <source>
        <dbReference type="Proteomes" id="UP000017200"/>
    </source>
</evidence>
<feature type="domain" description="PPM-type phosphatase" evidence="2">
    <location>
        <begin position="157"/>
        <end position="628"/>
    </location>
</feature>
<protein>
    <recommendedName>
        <fullName evidence="2">PPM-type phosphatase domain-containing protein</fullName>
    </recommendedName>
</protein>
<dbReference type="SUPFAM" id="SSF81606">
    <property type="entry name" value="PP2C-like"/>
    <property type="match status" value="1"/>
</dbReference>
<dbReference type="PANTHER" id="PTHR13832:SF792">
    <property type="entry name" value="GM14286P"/>
    <property type="match status" value="1"/>
</dbReference>
<dbReference type="GO" id="GO:0005739">
    <property type="term" value="C:mitochondrion"/>
    <property type="evidence" value="ECO:0007669"/>
    <property type="project" value="TreeGrafter"/>
</dbReference>
<evidence type="ECO:0000259" key="2">
    <source>
        <dbReference type="PROSITE" id="PS51746"/>
    </source>
</evidence>
<dbReference type="EnsemblFungi" id="MVLG_03759T0">
    <property type="protein sequence ID" value="MVLG_03759T0"/>
    <property type="gene ID" value="MVLG_03759"/>
</dbReference>